<protein>
    <recommendedName>
        <fullName evidence="3">Fe2OG dioxygenase domain-containing protein</fullName>
    </recommendedName>
</protein>
<accession>A0AAD6TVC5</accession>
<dbReference type="PANTHER" id="PTHR33099:SF11">
    <property type="entry name" value="FE2OG DIOXYGENASE DOMAIN-CONTAINING PROTEIN"/>
    <property type="match status" value="1"/>
</dbReference>
<keyword evidence="2" id="KW-1185">Reference proteome</keyword>
<comment type="caution">
    <text evidence="1">The sequence shown here is derived from an EMBL/GenBank/DDBJ whole genome shotgun (WGS) entry which is preliminary data.</text>
</comment>
<dbReference type="Proteomes" id="UP001222325">
    <property type="component" value="Unassembled WGS sequence"/>
</dbReference>
<organism evidence="1 2">
    <name type="scientific">Mycena belliarum</name>
    <dbReference type="NCBI Taxonomy" id="1033014"/>
    <lineage>
        <taxon>Eukaryota</taxon>
        <taxon>Fungi</taxon>
        <taxon>Dikarya</taxon>
        <taxon>Basidiomycota</taxon>
        <taxon>Agaricomycotina</taxon>
        <taxon>Agaricomycetes</taxon>
        <taxon>Agaricomycetidae</taxon>
        <taxon>Agaricales</taxon>
        <taxon>Marasmiineae</taxon>
        <taxon>Mycenaceae</taxon>
        <taxon>Mycena</taxon>
    </lineage>
</organism>
<name>A0AAD6TVC5_9AGAR</name>
<proteinExistence type="predicted"/>
<sequence>MEIKERPFTLKITRKGCEYDGKINALESDVAARLERWYAAGDVSGYGDVRAQETKVDLAVRNAREIPASDFSVSADLIEEVERLWGASFVPTHVRAEPYKIHMYGPGGKFNAHRDTPEMNLVGTFLIGLGDTSRTKDDKEDDSSLKGAFKVGARHYFAHLGSWVAFYPDIGHAVEELVSGYRAVIAFNIFRQELPEAPKIVDDSIIGDIKAILAPLEKPYGILLHHEYCAGTTELTGGDAALYAAVCGPGVDVKLLPVLINWKAQWDPDSKEIQNGTYYDPCVFPMTAIHADTVLERIKNHGSDTEVHLEGTDAEWINDYQTEEAELIPFYSPRVKDTVVQVWPEEVEVEYTGSGSRPHEEEGIYLSYAIVALPISKGVKRVASEDLSEGDTVSLPAKERKEMV</sequence>
<dbReference type="Gene3D" id="2.60.120.620">
    <property type="entry name" value="q2cbj1_9rhob like domain"/>
    <property type="match status" value="1"/>
</dbReference>
<evidence type="ECO:0000313" key="1">
    <source>
        <dbReference type="EMBL" id="KAJ7080762.1"/>
    </source>
</evidence>
<evidence type="ECO:0008006" key="3">
    <source>
        <dbReference type="Google" id="ProtNLM"/>
    </source>
</evidence>
<dbReference type="EMBL" id="JARJCN010000053">
    <property type="protein sequence ID" value="KAJ7080762.1"/>
    <property type="molecule type" value="Genomic_DNA"/>
</dbReference>
<dbReference type="PANTHER" id="PTHR33099">
    <property type="entry name" value="FE2OG DIOXYGENASE DOMAIN-CONTAINING PROTEIN"/>
    <property type="match status" value="1"/>
</dbReference>
<reference evidence="1" key="1">
    <citation type="submission" date="2023-03" db="EMBL/GenBank/DDBJ databases">
        <title>Massive genome expansion in bonnet fungi (Mycena s.s.) driven by repeated elements and novel gene families across ecological guilds.</title>
        <authorList>
            <consortium name="Lawrence Berkeley National Laboratory"/>
            <person name="Harder C.B."/>
            <person name="Miyauchi S."/>
            <person name="Viragh M."/>
            <person name="Kuo A."/>
            <person name="Thoen E."/>
            <person name="Andreopoulos B."/>
            <person name="Lu D."/>
            <person name="Skrede I."/>
            <person name="Drula E."/>
            <person name="Henrissat B."/>
            <person name="Morin E."/>
            <person name="Kohler A."/>
            <person name="Barry K."/>
            <person name="LaButti K."/>
            <person name="Morin E."/>
            <person name="Salamov A."/>
            <person name="Lipzen A."/>
            <person name="Mereny Z."/>
            <person name="Hegedus B."/>
            <person name="Baldrian P."/>
            <person name="Stursova M."/>
            <person name="Weitz H."/>
            <person name="Taylor A."/>
            <person name="Grigoriev I.V."/>
            <person name="Nagy L.G."/>
            <person name="Martin F."/>
            <person name="Kauserud H."/>
        </authorList>
    </citation>
    <scope>NUCLEOTIDE SEQUENCE</scope>
    <source>
        <strain evidence="1">CBHHK173m</strain>
    </source>
</reference>
<evidence type="ECO:0000313" key="2">
    <source>
        <dbReference type="Proteomes" id="UP001222325"/>
    </source>
</evidence>
<dbReference type="AlphaFoldDB" id="A0AAD6TVC5"/>
<gene>
    <name evidence="1" type="ORF">B0H15DRAFT_787000</name>
</gene>